<feature type="compositionally biased region" description="Polar residues" evidence="1">
    <location>
        <begin position="41"/>
        <end position="56"/>
    </location>
</feature>
<feature type="compositionally biased region" description="Polar residues" evidence="1">
    <location>
        <begin position="89"/>
        <end position="115"/>
    </location>
</feature>
<feature type="region of interest" description="Disordered" evidence="1">
    <location>
        <begin position="2519"/>
        <end position="2549"/>
    </location>
</feature>
<dbReference type="Pfam" id="PF00443">
    <property type="entry name" value="UCH"/>
    <property type="match status" value="1"/>
</dbReference>
<dbReference type="InterPro" id="IPR001394">
    <property type="entry name" value="Peptidase_C19_UCH"/>
</dbReference>
<proteinExistence type="predicted"/>
<feature type="compositionally biased region" description="Low complexity" evidence="1">
    <location>
        <begin position="164"/>
        <end position="174"/>
    </location>
</feature>
<sequence>MSSSTSDSSTRNRSDSTEGSGLPQHEHKRPRLSESKPDETQVMSDLQQTEKSSLAPSASVIDENNLAVEGSPHRTPPLPPRPAVVATAMSPTSRVTIQTRPLSSQSVTQPSQSIADATKPNVPPSNQSTSPAHGTGMDGAQDHDLSSNAEPSNTEANTLEQPDASSIPSSPSKSPEIEIAEVEDYDRDPTQTRWTTRIGASARATVPKPMLPHYIQRTFPYAGDAPGSARRAVLEIANRFQHGGAQDGELFSKVKNWMVDFVDTCTEIPQRFFEEDHDFWQCLPGLIECLLRRTSGPPPQARVEDLIEYFVAYARVTKLIMEYDARNIQGLSPELDARDLKDFIVKSMPYYQPLIWMLQPEGIPFYDALRGTMGFEIAQLLVPVLDRICGREVALVRSVSNLITAATPFLSKKPDLVKCFIQLLTVTGYAMKPLASAAATTEPMFRPSSFTEIDYIRVTIADVMLKADHVIQQAIVKQAPWLNLDSAPKIIGQLMPIVGVIAVEVPKIGQDIVATAGVGFADSDLTDLPSTMPQAWKFKTLRKFITHGRMELRVFGVENMSNDLVQVYKERISNQPPPPTSDPLVRFLVKFIQQNQIIDYIIGVDSHPQLIHRSHNVVGFLCVSGTYTDATTDVIWKTIVESQDPRTVHEVFNLLSNCHVYDLHALCYICRKLADYPFQRFDTHVLQFTVGLLDKIRSCNEATPQQPTDPTIRHLLVRLLREACLDENLSLEQATVIRKDFSRHLGTSLTLGGILDASTITVDDVELSHLIKESTESLRSHKEYSSGDVLVLTVLVPMLRQSLSEVIAKFDLIELLVADIVHLTNVFQQKLQENVSVAFFEVAYDVRATLLYSLMLLAPTMFSKPSIESLWTSFFTAKQLPVAVRARAWDTLINVMRRRQVSEQNPVLDLIVSEHVQRLGPQDYDERVLEFLKISVSYTIRHSNYAMPDAEDVVVIPGIDRIWRVMLEAPPNTVENQATEFIIQQYLDHQLITRRSREAIDATHSSLVDRCVQQVMASAAKLKSYSDGSTSGEDEPMAIIASDQEIRAEELRFDRSLLFLRKFLEGMKSRPRYSPTPSQQPQGLPEFLLKKGDEIEVSIQVYGSRYVIPEKQKVAFGSENTGNDLWKYISEASGFTDFTIYHWGQGIELSGCDKTLAELDASQALFMVHKIANSSEKAPTRTTRASSPVDYKIMHHFDDLYDLLDSDERLSGEVYGFLSLFPAQSELIRVIRSREKDPAELLPPKKPFKLLYCARALLACIEDESFSSEPNTLFLTYSIQTILAVLPKLELSDAKNPLQMSIAHWLIQALLLAFRAKVPAETSQDYIQDRQGFAAQIYRLLLFTLEGASTISNEVAPAAMVKMILEAFTEACLHDDRVWEHVDGSKKFEELLALAFIAERRADVRHSLLEVVVGLTGAAGTKIHLKINNPRAARSRFPASVIEACLSHLWAALVETLPHICEYPEQCAEISEAVLVILRRIGKSITIGSIRHHFVQWSAMLLEHDHRETVGQPTRDHVVGSLTKLLYECCKLLKSNELLPPSYLLMEKLIDRLLLPPLSVDGALSETPPVIPVLDSTVREGLYNLLLALSQGPQDKATILAKLQDAAHLERDFFEPIYVHERQSLRTEVGYAGLRNLSNTCYLNSLFTQLFMNVQIREFFLDTDKFSDPKKKLVKELAKVFAHMQNSYEKSIDPSLAVEAITTYEGEQIDVSIQMDVDEFFNLLFDRLESQIDHRARDLFKSIYGGQLVQQIKSKECEHISERLEPFSAVQVEIKGKARLEDSLRAYVEGEVLQGENKYSCTSCGRHVDAVKRSCLKDVPDNLIFNLKRFDYDILTGMRTKVNDEFQFPDVLDIAPYTLASLSDEGVEEQDQFQLTGVIVHSGTADTGHYYSFIRQRPSSKPVEESWVQFNDTDVTVFDPSQMRDNCFGGNAEAGFYHLPKYYSAYMLFYQRTSSIERFQEQYRQHDAINPVRLPLPYNMEHHIAQQNELFLRSYCIQDSTHAQFVLRLLERMVSGQKCSDYHAIETGTLEMALDYVYQISSRWKDHPGVEESLKLAGQCAEKCCTCAKVVAEWFASPRVLEDVIARSPYQLVRKAFASLFNLVYSHLHALKSTMDATEDERDQLAANYSRWLQSAIGQLAKSWDMVTKIGRCWPEYFGVLLALQRLGDDVVVLLFDEEFLEKCIDIISIHVINSDFPISKRLKTRYSAYLAAREKNRPFSHGLLVRFLVNLVLRADLHNIPGGDYRLTNKKIGLTPSELEVLGVSKMPPNLDWLLRLIAGRQNPTAANDLVISLAQDPGLAGALSEILHTGLNDRLIHIAITFLNPIVTFCEQCESEPRIIDLVQSALDSIATVGVEYARDYFEFLEAILKVENQSLDAEAGFLEEEVLKTLPRWAPTFLLCPIDGQSHIRHGTMELLKRLVFTPLQEPEYEDPRFHRQLRTLVQELARDAQGYIHTQFLTSRSRAGSALFPGQVHQIIDVVENCLVYFDLETAQDEEQVASIQTTLAALRAKAEAEAEAETLSTEWQENSSEMAEMSTEDFEDLQSP</sequence>
<dbReference type="InterPro" id="IPR018200">
    <property type="entry name" value="USP_CS"/>
</dbReference>
<feature type="compositionally biased region" description="Acidic residues" evidence="1">
    <location>
        <begin position="2539"/>
        <end position="2549"/>
    </location>
</feature>
<dbReference type="FunFam" id="3.90.70.10:FF:000022">
    <property type="entry name" value="Ubiquitin carboxyl-terminal hydrolase 24"/>
    <property type="match status" value="1"/>
</dbReference>
<dbReference type="GeneID" id="27356124"/>
<dbReference type="STRING" id="215243.A0A0D2ECH9"/>
<dbReference type="VEuPathDB" id="FungiDB:PV06_04050"/>
<feature type="region of interest" description="Disordered" evidence="1">
    <location>
        <begin position="1"/>
        <end position="191"/>
    </location>
</feature>
<dbReference type="PANTHER" id="PTHR24006:SF827">
    <property type="entry name" value="UBIQUITIN CARBOXYL-TERMINAL HYDROLASE 34"/>
    <property type="match status" value="1"/>
</dbReference>
<keyword evidence="4" id="KW-1185">Reference proteome</keyword>
<dbReference type="Proteomes" id="UP000053342">
    <property type="component" value="Unassembled WGS sequence"/>
</dbReference>
<dbReference type="InterPro" id="IPR050164">
    <property type="entry name" value="Peptidase_C19"/>
</dbReference>
<dbReference type="HOGENOM" id="CLU_228178_0_0_1"/>
<protein>
    <recommendedName>
        <fullName evidence="2">USP domain-containing protein</fullName>
    </recommendedName>
</protein>
<dbReference type="GO" id="GO:0004843">
    <property type="term" value="F:cysteine-type deubiquitinase activity"/>
    <property type="evidence" value="ECO:0007669"/>
    <property type="project" value="InterPro"/>
</dbReference>
<feature type="domain" description="USP" evidence="2">
    <location>
        <begin position="1632"/>
        <end position="1953"/>
    </location>
</feature>
<dbReference type="InterPro" id="IPR021905">
    <property type="entry name" value="DUF3517"/>
</dbReference>
<evidence type="ECO:0000313" key="4">
    <source>
        <dbReference type="Proteomes" id="UP000053342"/>
    </source>
</evidence>
<dbReference type="Pfam" id="PF12030">
    <property type="entry name" value="DUF3517"/>
    <property type="match status" value="1"/>
</dbReference>
<dbReference type="GO" id="GO:0005829">
    <property type="term" value="C:cytosol"/>
    <property type="evidence" value="ECO:0007669"/>
    <property type="project" value="TreeGrafter"/>
</dbReference>
<dbReference type="GO" id="GO:0005634">
    <property type="term" value="C:nucleus"/>
    <property type="evidence" value="ECO:0007669"/>
    <property type="project" value="TreeGrafter"/>
</dbReference>
<evidence type="ECO:0000259" key="2">
    <source>
        <dbReference type="PROSITE" id="PS50235"/>
    </source>
</evidence>
<dbReference type="SUPFAM" id="SSF54001">
    <property type="entry name" value="Cysteine proteinases"/>
    <property type="match status" value="1"/>
</dbReference>
<feature type="compositionally biased region" description="Polar residues" evidence="1">
    <location>
        <begin position="146"/>
        <end position="160"/>
    </location>
</feature>
<gene>
    <name evidence="3" type="ORF">PV06_04050</name>
</gene>
<dbReference type="PROSITE" id="PS50235">
    <property type="entry name" value="USP_3"/>
    <property type="match status" value="1"/>
</dbReference>
<dbReference type="PANTHER" id="PTHR24006">
    <property type="entry name" value="UBIQUITIN CARBOXYL-TERMINAL HYDROLASE"/>
    <property type="match status" value="1"/>
</dbReference>
<accession>A0A0D2ECH9</accession>
<dbReference type="OrthoDB" id="420187at2759"/>
<reference evidence="3 4" key="1">
    <citation type="submission" date="2015-01" db="EMBL/GenBank/DDBJ databases">
        <title>The Genome Sequence of Exophiala oligosperma CBS72588.</title>
        <authorList>
            <consortium name="The Broad Institute Genomics Platform"/>
            <person name="Cuomo C."/>
            <person name="de Hoog S."/>
            <person name="Gorbushina A."/>
            <person name="Stielow B."/>
            <person name="Teixiera M."/>
            <person name="Abouelleil A."/>
            <person name="Chapman S.B."/>
            <person name="Priest M."/>
            <person name="Young S.K."/>
            <person name="Wortman J."/>
            <person name="Nusbaum C."/>
            <person name="Birren B."/>
        </authorList>
    </citation>
    <scope>NUCLEOTIDE SEQUENCE [LARGE SCALE GENOMIC DNA]</scope>
    <source>
        <strain evidence="3 4">CBS 72588</strain>
    </source>
</reference>
<dbReference type="EMBL" id="KN847334">
    <property type="protein sequence ID" value="KIW45679.1"/>
    <property type="molecule type" value="Genomic_DNA"/>
</dbReference>
<dbReference type="RefSeq" id="XP_016265895.1">
    <property type="nucleotide sequence ID" value="XM_016404890.1"/>
</dbReference>
<dbReference type="GO" id="GO:0016579">
    <property type="term" value="P:protein deubiquitination"/>
    <property type="evidence" value="ECO:0007669"/>
    <property type="project" value="InterPro"/>
</dbReference>
<name>A0A0D2ECH9_9EURO</name>
<evidence type="ECO:0000256" key="1">
    <source>
        <dbReference type="SAM" id="MobiDB-lite"/>
    </source>
</evidence>
<organism evidence="3 4">
    <name type="scientific">Exophiala oligosperma</name>
    <dbReference type="NCBI Taxonomy" id="215243"/>
    <lineage>
        <taxon>Eukaryota</taxon>
        <taxon>Fungi</taxon>
        <taxon>Dikarya</taxon>
        <taxon>Ascomycota</taxon>
        <taxon>Pezizomycotina</taxon>
        <taxon>Eurotiomycetes</taxon>
        <taxon>Chaetothyriomycetidae</taxon>
        <taxon>Chaetothyriales</taxon>
        <taxon>Herpotrichiellaceae</taxon>
        <taxon>Exophiala</taxon>
    </lineage>
</organism>
<dbReference type="Gene3D" id="3.90.70.10">
    <property type="entry name" value="Cysteine proteinases"/>
    <property type="match status" value="1"/>
</dbReference>
<dbReference type="InterPro" id="IPR028889">
    <property type="entry name" value="USP"/>
</dbReference>
<dbReference type="InterPro" id="IPR038765">
    <property type="entry name" value="Papain-like_cys_pep_sf"/>
</dbReference>
<dbReference type="PROSITE" id="PS00973">
    <property type="entry name" value="USP_2"/>
    <property type="match status" value="1"/>
</dbReference>
<evidence type="ECO:0000313" key="3">
    <source>
        <dbReference type="EMBL" id="KIW45679.1"/>
    </source>
</evidence>